<comment type="caution">
    <text evidence="2">The sequence shown here is derived from an EMBL/GenBank/DDBJ whole genome shotgun (WGS) entry which is preliminary data.</text>
</comment>
<evidence type="ECO:0000256" key="1">
    <source>
        <dbReference type="SAM" id="Phobius"/>
    </source>
</evidence>
<dbReference type="AlphaFoldDB" id="A0A438ET03"/>
<evidence type="ECO:0000313" key="3">
    <source>
        <dbReference type="Proteomes" id="UP000288805"/>
    </source>
</evidence>
<keyword evidence="1" id="KW-1133">Transmembrane helix</keyword>
<evidence type="ECO:0000313" key="2">
    <source>
        <dbReference type="EMBL" id="RVW50797.1"/>
    </source>
</evidence>
<feature type="transmembrane region" description="Helical" evidence="1">
    <location>
        <begin position="7"/>
        <end position="29"/>
    </location>
</feature>
<feature type="transmembrane region" description="Helical" evidence="1">
    <location>
        <begin position="49"/>
        <end position="70"/>
    </location>
</feature>
<keyword evidence="1" id="KW-0812">Transmembrane</keyword>
<gene>
    <name evidence="2" type="ORF">CK203_076872</name>
</gene>
<protein>
    <submittedName>
        <fullName evidence="2">Uncharacterized protein</fullName>
    </submittedName>
</protein>
<dbReference type="EMBL" id="QGNW01001192">
    <property type="protein sequence ID" value="RVW50797.1"/>
    <property type="molecule type" value="Genomic_DNA"/>
</dbReference>
<reference evidence="2 3" key="1">
    <citation type="journal article" date="2018" name="PLoS Genet.">
        <title>Population sequencing reveals clonal diversity and ancestral inbreeding in the grapevine cultivar Chardonnay.</title>
        <authorList>
            <person name="Roach M.J."/>
            <person name="Johnson D.L."/>
            <person name="Bohlmann J."/>
            <person name="van Vuuren H.J."/>
            <person name="Jones S.J."/>
            <person name="Pretorius I.S."/>
            <person name="Schmidt S.A."/>
            <person name="Borneman A.R."/>
        </authorList>
    </citation>
    <scope>NUCLEOTIDE SEQUENCE [LARGE SCALE GENOMIC DNA]</scope>
    <source>
        <strain evidence="3">cv. Chardonnay</strain>
        <tissue evidence="2">Leaf</tissue>
    </source>
</reference>
<accession>A0A438ET03</accession>
<sequence>MSLMEVVVVVLLLLLKMVILMLVLLRLSWHVGGWVGRSWVMRQKLLQSMMLWVKHRMMNAICGQLLLIFIRMKMFGFDGSPSFQFGIKIVSLERLSW</sequence>
<organism evidence="2 3">
    <name type="scientific">Vitis vinifera</name>
    <name type="common">Grape</name>
    <dbReference type="NCBI Taxonomy" id="29760"/>
    <lineage>
        <taxon>Eukaryota</taxon>
        <taxon>Viridiplantae</taxon>
        <taxon>Streptophyta</taxon>
        <taxon>Embryophyta</taxon>
        <taxon>Tracheophyta</taxon>
        <taxon>Spermatophyta</taxon>
        <taxon>Magnoliopsida</taxon>
        <taxon>eudicotyledons</taxon>
        <taxon>Gunneridae</taxon>
        <taxon>Pentapetalae</taxon>
        <taxon>rosids</taxon>
        <taxon>Vitales</taxon>
        <taxon>Vitaceae</taxon>
        <taxon>Viteae</taxon>
        <taxon>Vitis</taxon>
    </lineage>
</organism>
<name>A0A438ET03_VITVI</name>
<keyword evidence="1" id="KW-0472">Membrane</keyword>
<proteinExistence type="predicted"/>
<dbReference type="Proteomes" id="UP000288805">
    <property type="component" value="Unassembled WGS sequence"/>
</dbReference>